<dbReference type="Gene3D" id="3.40.50.620">
    <property type="entry name" value="HUPs"/>
    <property type="match status" value="1"/>
</dbReference>
<evidence type="ECO:0000313" key="4">
    <source>
        <dbReference type="Proteomes" id="UP000031433"/>
    </source>
</evidence>
<proteinExistence type="inferred from homology"/>
<keyword evidence="4" id="KW-1185">Reference proteome</keyword>
<dbReference type="PRINTS" id="PR01438">
    <property type="entry name" value="UNVRSLSTRESS"/>
</dbReference>
<dbReference type="RefSeq" id="WP_039647796.1">
    <property type="nucleotide sequence ID" value="NZ_JXBL01000001.1"/>
</dbReference>
<gene>
    <name evidence="3" type="ORF">SE37_15470</name>
</gene>
<dbReference type="InterPro" id="IPR006016">
    <property type="entry name" value="UspA"/>
</dbReference>
<organism evidence="3 4">
    <name type="scientific">Geobacter soli</name>
    <dbReference type="NCBI Taxonomy" id="1510391"/>
    <lineage>
        <taxon>Bacteria</taxon>
        <taxon>Pseudomonadati</taxon>
        <taxon>Thermodesulfobacteriota</taxon>
        <taxon>Desulfuromonadia</taxon>
        <taxon>Geobacterales</taxon>
        <taxon>Geobacteraceae</taxon>
        <taxon>Geobacter</taxon>
    </lineage>
</organism>
<comment type="caution">
    <text evidence="3">The sequence shown here is derived from an EMBL/GenBank/DDBJ whole genome shotgun (WGS) entry which is preliminary data.</text>
</comment>
<dbReference type="EMBL" id="JXBL01000001">
    <property type="protein sequence ID" value="KIE43925.1"/>
    <property type="molecule type" value="Genomic_DNA"/>
</dbReference>
<evidence type="ECO:0000259" key="2">
    <source>
        <dbReference type="Pfam" id="PF00582"/>
    </source>
</evidence>
<name>A0A0C1U8L6_9BACT</name>
<dbReference type="PANTHER" id="PTHR43010:SF1">
    <property type="entry name" value="USPA DOMAIN-CONTAINING PROTEIN"/>
    <property type="match status" value="1"/>
</dbReference>
<evidence type="ECO:0000256" key="1">
    <source>
        <dbReference type="ARBA" id="ARBA00008791"/>
    </source>
</evidence>
<dbReference type="InterPro" id="IPR051688">
    <property type="entry name" value="USP_A"/>
</dbReference>
<dbReference type="InterPro" id="IPR014729">
    <property type="entry name" value="Rossmann-like_a/b/a_fold"/>
</dbReference>
<protein>
    <submittedName>
        <fullName evidence="3">Universal stress protein</fullName>
    </submittedName>
</protein>
<comment type="similarity">
    <text evidence="1">Belongs to the universal stress protein A family.</text>
</comment>
<dbReference type="InterPro" id="IPR006015">
    <property type="entry name" value="Universal_stress_UspA"/>
</dbReference>
<dbReference type="PANTHER" id="PTHR43010">
    <property type="entry name" value="UNIVERSAL STRESS PROTEIN SLR1230"/>
    <property type="match status" value="1"/>
</dbReference>
<dbReference type="Pfam" id="PF00582">
    <property type="entry name" value="Usp"/>
    <property type="match status" value="1"/>
</dbReference>
<dbReference type="CDD" id="cd00293">
    <property type="entry name" value="USP-like"/>
    <property type="match status" value="1"/>
</dbReference>
<dbReference type="AlphaFoldDB" id="A0A0C1U8L6"/>
<reference evidence="3 4" key="1">
    <citation type="submission" date="2015-01" db="EMBL/GenBank/DDBJ databases">
        <title>Genome sequence of the anaerobic bacterium Geobacter soli GSS01, a dissimilatory Fe(III) reducer from soil.</title>
        <authorList>
            <person name="Yang G."/>
            <person name="Zhou S."/>
        </authorList>
    </citation>
    <scope>NUCLEOTIDE SEQUENCE [LARGE SCALE GENOMIC DNA]</scope>
    <source>
        <strain evidence="3 4">GSS01</strain>
    </source>
</reference>
<feature type="domain" description="UspA" evidence="2">
    <location>
        <begin position="2"/>
        <end position="145"/>
    </location>
</feature>
<evidence type="ECO:0000313" key="3">
    <source>
        <dbReference type="EMBL" id="KIE43925.1"/>
    </source>
</evidence>
<sequence length="155" mass="16786">MRILLAVDGSPGSDAAVAEVCRRPWPTASEVRIVTVLSPLESLPLRSSSHIPLSYDEIFEQQGWDAAKRLKDATETLQQRAPDLHVTPVLLEGRPKNAILDEAERWCADLIVVGSQGSGALKRFFLGSVSLAVALHAPCSVEIIRRSPDQPDPAA</sequence>
<dbReference type="Proteomes" id="UP000031433">
    <property type="component" value="Unassembled WGS sequence"/>
</dbReference>
<dbReference type="SUPFAM" id="SSF52402">
    <property type="entry name" value="Adenine nucleotide alpha hydrolases-like"/>
    <property type="match status" value="1"/>
</dbReference>
<accession>A0A0C1U8L6</accession>